<sequence>MVILSYFMLGIKLFKVMLENTEATLKLSHVKTKKEVANLIKKSRGDVLSSSELSDEQERSPTKDELKAELKSLRAAHRGSNSLQLDSNVQLTQQNEDVKEILSDDEKKTEEVNELPAKKIKLNENNDGEKSALTQLFGKDHLTPMTQLRNSGIYCITNIHDYALSGKQVTHIARRLIDGVFSKKAIASCTFTDQAPRAQGKERQIIPVSALDDAAKNAIIDFAIQKGQSRQIKIPDRNVIVAQMSQRLGEIKREILSKAAPAPHLPDPASHE</sequence>
<organism evidence="1 2">
    <name type="scientific">Cotesia glomerata</name>
    <name type="common">Lepidopteran parasitic wasp</name>
    <name type="synonym">Apanteles glomeratus</name>
    <dbReference type="NCBI Taxonomy" id="32391"/>
    <lineage>
        <taxon>Eukaryota</taxon>
        <taxon>Metazoa</taxon>
        <taxon>Ecdysozoa</taxon>
        <taxon>Arthropoda</taxon>
        <taxon>Hexapoda</taxon>
        <taxon>Insecta</taxon>
        <taxon>Pterygota</taxon>
        <taxon>Neoptera</taxon>
        <taxon>Endopterygota</taxon>
        <taxon>Hymenoptera</taxon>
        <taxon>Apocrita</taxon>
        <taxon>Ichneumonoidea</taxon>
        <taxon>Braconidae</taxon>
        <taxon>Microgastrinae</taxon>
        <taxon>Cotesia</taxon>
    </lineage>
</organism>
<evidence type="ECO:0008006" key="3">
    <source>
        <dbReference type="Google" id="ProtNLM"/>
    </source>
</evidence>
<reference evidence="1 2" key="1">
    <citation type="journal article" date="2021" name="J. Hered.">
        <title>A chromosome-level genome assembly of the parasitoid wasp, Cotesia glomerata (Hymenoptera: Braconidae).</title>
        <authorList>
            <person name="Pinto B.J."/>
            <person name="Weis J.J."/>
            <person name="Gamble T."/>
            <person name="Ode P.J."/>
            <person name="Paul R."/>
            <person name="Zaspel J.M."/>
        </authorList>
    </citation>
    <scope>NUCLEOTIDE SEQUENCE [LARGE SCALE GENOMIC DNA]</scope>
    <source>
        <strain evidence="1">CgM1</strain>
    </source>
</reference>
<comment type="caution">
    <text evidence="1">The sequence shown here is derived from an EMBL/GenBank/DDBJ whole genome shotgun (WGS) entry which is preliminary data.</text>
</comment>
<dbReference type="AlphaFoldDB" id="A0AAV7J7M3"/>
<evidence type="ECO:0000313" key="1">
    <source>
        <dbReference type="EMBL" id="KAH0567818.1"/>
    </source>
</evidence>
<keyword evidence="2" id="KW-1185">Reference proteome</keyword>
<gene>
    <name evidence="1" type="ORF">KQX54_014430</name>
</gene>
<protein>
    <recommendedName>
        <fullName evidence="3">BEN domain-containing protein</fullName>
    </recommendedName>
</protein>
<name>A0AAV7J7M3_COTGL</name>
<dbReference type="Proteomes" id="UP000826195">
    <property type="component" value="Unassembled WGS sequence"/>
</dbReference>
<accession>A0AAV7J7M3</accession>
<evidence type="ECO:0000313" key="2">
    <source>
        <dbReference type="Proteomes" id="UP000826195"/>
    </source>
</evidence>
<dbReference type="EMBL" id="JAHXZJ010000001">
    <property type="protein sequence ID" value="KAH0567818.1"/>
    <property type="molecule type" value="Genomic_DNA"/>
</dbReference>
<proteinExistence type="predicted"/>